<dbReference type="AlphaFoldDB" id="A0A4R1J9W9"/>
<dbReference type="CDD" id="cd05266">
    <property type="entry name" value="SDR_a4"/>
    <property type="match status" value="1"/>
</dbReference>
<dbReference type="Proteomes" id="UP000295565">
    <property type="component" value="Unassembled WGS sequence"/>
</dbReference>
<dbReference type="GO" id="GO:0005737">
    <property type="term" value="C:cytoplasm"/>
    <property type="evidence" value="ECO:0007669"/>
    <property type="project" value="TreeGrafter"/>
</dbReference>
<organism evidence="1 2">
    <name type="scientific">Celerinatantimonas diazotrophica</name>
    <dbReference type="NCBI Taxonomy" id="412034"/>
    <lineage>
        <taxon>Bacteria</taxon>
        <taxon>Pseudomonadati</taxon>
        <taxon>Pseudomonadota</taxon>
        <taxon>Gammaproteobacteria</taxon>
        <taxon>Celerinatantimonadaceae</taxon>
        <taxon>Celerinatantimonas</taxon>
    </lineage>
</organism>
<comment type="caution">
    <text evidence="1">The sequence shown here is derived from an EMBL/GenBank/DDBJ whole genome shotgun (WGS) entry which is preliminary data.</text>
</comment>
<name>A0A4R1J9W9_9GAMM</name>
<proteinExistence type="predicted"/>
<dbReference type="RefSeq" id="WP_131913691.1">
    <property type="nucleotide sequence ID" value="NZ_OU594967.1"/>
</dbReference>
<protein>
    <submittedName>
        <fullName evidence="1">Nucleoside-diphosphate-sugar epimerase</fullName>
    </submittedName>
</protein>
<sequence length="277" mass="30367">MTKHIQQIAIVGCGWLGTPLAFHLKGLGFDVRGSRQHVSARLDLTQVNIANTALSLTPELVCDDAPLLFDGTDLLIINIPPRRKSHDSHYHIAQINALKQAAIDYHIPRILFVSSTSVYGPDQGLVDESTPLKPVTESGKTLVAIEHDLQTSPLHCCILRFGGLIGAGRHPGRFLSGRKVDGADAPVNLIHQKDCIAIIQAVIERDLFDGSYNAVCDAHPCKQTFYEAAAKALSLELPIFSQMSTGNKLISNQALKQALDYSFIYPDPIRWVSEQEI</sequence>
<evidence type="ECO:0000313" key="2">
    <source>
        <dbReference type="Proteomes" id="UP000295565"/>
    </source>
</evidence>
<dbReference type="InterPro" id="IPR036291">
    <property type="entry name" value="NAD(P)-bd_dom_sf"/>
</dbReference>
<dbReference type="OrthoDB" id="751203at2"/>
<dbReference type="InterPro" id="IPR051783">
    <property type="entry name" value="NAD(P)-dependent_oxidoreduct"/>
</dbReference>
<dbReference type="EMBL" id="SMGD01000015">
    <property type="protein sequence ID" value="TCK47237.1"/>
    <property type="molecule type" value="Genomic_DNA"/>
</dbReference>
<evidence type="ECO:0000313" key="1">
    <source>
        <dbReference type="EMBL" id="TCK47237.1"/>
    </source>
</evidence>
<keyword evidence="2" id="KW-1185">Reference proteome</keyword>
<dbReference type="PANTHER" id="PTHR48079:SF6">
    <property type="entry name" value="NAD(P)-BINDING DOMAIN-CONTAINING PROTEIN-RELATED"/>
    <property type="match status" value="1"/>
</dbReference>
<dbReference type="SUPFAM" id="SSF51735">
    <property type="entry name" value="NAD(P)-binding Rossmann-fold domains"/>
    <property type="match status" value="1"/>
</dbReference>
<accession>A0A4R1J9W9</accession>
<dbReference type="GO" id="GO:0004029">
    <property type="term" value="F:aldehyde dehydrogenase (NAD+) activity"/>
    <property type="evidence" value="ECO:0007669"/>
    <property type="project" value="TreeGrafter"/>
</dbReference>
<dbReference type="PANTHER" id="PTHR48079">
    <property type="entry name" value="PROTEIN YEEZ"/>
    <property type="match status" value="1"/>
</dbReference>
<reference evidence="1 2" key="1">
    <citation type="submission" date="2019-03" db="EMBL/GenBank/DDBJ databases">
        <title>Genomic Encyclopedia of Type Strains, Phase IV (KMG-IV): sequencing the most valuable type-strain genomes for metagenomic binning, comparative biology and taxonomic classification.</title>
        <authorList>
            <person name="Goeker M."/>
        </authorList>
    </citation>
    <scope>NUCLEOTIDE SEQUENCE [LARGE SCALE GENOMIC DNA]</scope>
    <source>
        <strain evidence="1 2">DSM 18577</strain>
    </source>
</reference>
<gene>
    <name evidence="1" type="ORF">EV690_2945</name>
</gene>
<dbReference type="Gene3D" id="3.40.50.720">
    <property type="entry name" value="NAD(P)-binding Rossmann-like Domain"/>
    <property type="match status" value="1"/>
</dbReference>